<keyword evidence="1" id="KW-0732">Signal</keyword>
<dbReference type="RefSeq" id="WP_014268848.1">
    <property type="nucleotide sequence ID" value="NC_016633.1"/>
</dbReference>
<gene>
    <name evidence="2" type="ordered locus">SpiGrapes_0135</name>
</gene>
<dbReference type="eggNOG" id="COG4254">
    <property type="taxonomic scope" value="Bacteria"/>
</dbReference>
<organism evidence="2 3">
    <name type="scientific">Sphaerochaeta pleomorpha (strain ATCC BAA-1885 / DSM 22778 / Grapes)</name>
    <dbReference type="NCBI Taxonomy" id="158190"/>
    <lineage>
        <taxon>Bacteria</taxon>
        <taxon>Pseudomonadati</taxon>
        <taxon>Spirochaetota</taxon>
        <taxon>Spirochaetia</taxon>
        <taxon>Spirochaetales</taxon>
        <taxon>Sphaerochaetaceae</taxon>
        <taxon>Sphaerochaeta</taxon>
    </lineage>
</organism>
<sequence>MHKRFLLVLITFLSACITLSAGSTIDLGESDLQGSLSGILEGTATSDGSFSLSLTPDFVVGNFAFQLDLKIKGTFETDPITLDFDFSGWKPPLKEDGQSQSEFVISVLKQYSSFIRYAQWGQRYDKLYLRYGKLSGITIGDGALINGFFDTSVSVRMAKPGLDIMLDGMLLGIPFTGFEFLTNDIFEPTLLSWRIFARPLYTSTSKSLFSELETGVSFASNPSSIYTTTYADDSALVSESRRLISIDMGIPILTWESLKMVFFSDLLLQSPDGIATQPGVATRYGIWGHWKSLFIFNTSITVPHFGIYYADYFDTGFESKTYAELKDSIVAIGTNRLDAQFALNFASKGAYFTTRLRSDYANGAYSNYRFLATARIDKRLLNIVSLDLSYEKLYPTSTGEAFFDGLSTLRNVEIGATTVINVKPYSFDIGLSMVFDEEANSTLEVETAVRISIL</sequence>
<dbReference type="STRING" id="158190.SpiGrapes_0135"/>
<dbReference type="HOGENOM" id="CLU_576050_0_0_12"/>
<feature type="signal peptide" evidence="1">
    <location>
        <begin position="1"/>
        <end position="21"/>
    </location>
</feature>
<protein>
    <recommendedName>
        <fullName evidence="4">DUF5723 domain-containing protein</fullName>
    </recommendedName>
</protein>
<evidence type="ECO:0000256" key="1">
    <source>
        <dbReference type="SAM" id="SignalP"/>
    </source>
</evidence>
<name>G8QTN4_SPHPG</name>
<dbReference type="Proteomes" id="UP000005632">
    <property type="component" value="Chromosome"/>
</dbReference>
<dbReference type="AlphaFoldDB" id="G8QTN4"/>
<evidence type="ECO:0000313" key="3">
    <source>
        <dbReference type="Proteomes" id="UP000005632"/>
    </source>
</evidence>
<dbReference type="KEGG" id="sgp:SpiGrapes_0135"/>
<dbReference type="OrthoDB" id="368506at2"/>
<dbReference type="PROSITE" id="PS51257">
    <property type="entry name" value="PROKAR_LIPOPROTEIN"/>
    <property type="match status" value="1"/>
</dbReference>
<dbReference type="EMBL" id="CP003155">
    <property type="protein sequence ID" value="AEV27999.1"/>
    <property type="molecule type" value="Genomic_DNA"/>
</dbReference>
<proteinExistence type="predicted"/>
<accession>G8QTN4</accession>
<evidence type="ECO:0008006" key="4">
    <source>
        <dbReference type="Google" id="ProtNLM"/>
    </source>
</evidence>
<reference evidence="2 3" key="1">
    <citation type="submission" date="2011-11" db="EMBL/GenBank/DDBJ databases">
        <title>Complete sequence of Spirochaeta sp. grapes.</title>
        <authorList>
            <consortium name="US DOE Joint Genome Institute"/>
            <person name="Lucas S."/>
            <person name="Han J."/>
            <person name="Lapidus A."/>
            <person name="Cheng J.-F."/>
            <person name="Goodwin L."/>
            <person name="Pitluck S."/>
            <person name="Peters L."/>
            <person name="Ovchinnikova G."/>
            <person name="Munk A.C."/>
            <person name="Detter J.C."/>
            <person name="Han C."/>
            <person name="Tapia R."/>
            <person name="Land M."/>
            <person name="Hauser L."/>
            <person name="Kyrpides N."/>
            <person name="Ivanova N."/>
            <person name="Pagani I."/>
            <person name="Ritalahtilisa K."/>
            <person name="Loeffler F."/>
            <person name="Woyke T."/>
        </authorList>
    </citation>
    <scope>NUCLEOTIDE SEQUENCE [LARGE SCALE GENOMIC DNA]</scope>
    <source>
        <strain evidence="3">ATCC BAA-1885 / DSM 22778 / Grapes</strain>
    </source>
</reference>
<feature type="chain" id="PRO_5003515036" description="DUF5723 domain-containing protein" evidence="1">
    <location>
        <begin position="22"/>
        <end position="454"/>
    </location>
</feature>
<keyword evidence="3" id="KW-1185">Reference proteome</keyword>
<evidence type="ECO:0000313" key="2">
    <source>
        <dbReference type="EMBL" id="AEV27999.1"/>
    </source>
</evidence>